<comment type="similarity">
    <text evidence="7">Belongs to the snail C2H2-type zinc-finger protein family.</text>
</comment>
<organism evidence="11 12">
    <name type="scientific">Penaeus vannamei</name>
    <name type="common">Whiteleg shrimp</name>
    <name type="synonym">Litopenaeus vannamei</name>
    <dbReference type="NCBI Taxonomy" id="6689"/>
    <lineage>
        <taxon>Eukaryota</taxon>
        <taxon>Metazoa</taxon>
        <taxon>Ecdysozoa</taxon>
        <taxon>Arthropoda</taxon>
        <taxon>Crustacea</taxon>
        <taxon>Multicrustacea</taxon>
        <taxon>Malacostraca</taxon>
        <taxon>Eumalacostraca</taxon>
        <taxon>Eucarida</taxon>
        <taxon>Decapoda</taxon>
        <taxon>Dendrobranchiata</taxon>
        <taxon>Penaeoidea</taxon>
        <taxon>Penaeidae</taxon>
        <taxon>Penaeus</taxon>
    </lineage>
</organism>
<feature type="domain" description="C2H2-type" evidence="10">
    <location>
        <begin position="522"/>
        <end position="550"/>
    </location>
</feature>
<name>A0A3R7QJ81_PENVA</name>
<dbReference type="GO" id="GO:0005634">
    <property type="term" value="C:nucleus"/>
    <property type="evidence" value="ECO:0007669"/>
    <property type="project" value="UniProtKB-SubCell"/>
</dbReference>
<sequence>MSGLHSVTEVTEMTSRTKPAQSARTNLPIVVSEGVYDDPLGGDQQCFVLVDERTVGVMPGVSTVQSLLSDQDAVMGVGNDKSVQVMQVENSKLEMVNMRDKETVEMMHMRDGSTVEVLQMEDGKTVEVVQMDGGKTLEVMHIDSSKHPEVIHVDGSSGIEVLNVNDSLKGPIVTSASSTVFGQRNTKCIFSSEESENVAPVAVKRVITSQGNQDTTSLSLRSLATVNPSIVLSTSKSNILPSQEYPRITSSTTLSSRRDSQVIRTHELQTITHVNSNIVLSGSKEVFSGNVDDLNNTIIISWPTIPTEPENTVATQTEPCHDIGPSMNLFFCTFYQDGSVQTQCDMPVQQHVGVSTVISGSCRGQTNRAAGSMSRDDGGTALKMENLRGCESESGDPQYSRSGRVLKRKEAALKAEPGDDEVGDPNFELLGDEEEEEDSGRQITGENNDFEDEFTIPANKEDVKDVAVKEEPVEVDDSELALEILRTKGYGLRTKRRPKKLSDMHYIEEKVVKKRIDRNQEFSCQICSQVFPTFTRLQRHAKDEHDSSEFSFPCDLCGVVFTRPQNLERHKDTKHGDGERRFVCEHCGRRFARHDRCNLTAHIKSVHGVYIQSIKSDGTTHTQLVKYKRAKKTAPVEAPPAVVNTVVMPSVEAPVPDQPQVAIQEEMPESFETEAAVYQIVYAYPQEQV</sequence>
<dbReference type="PANTHER" id="PTHR24388:SF54">
    <property type="entry name" value="PROTEIN ESCARGOT"/>
    <property type="match status" value="1"/>
</dbReference>
<keyword evidence="6" id="KW-0539">Nucleus</keyword>
<dbReference type="EMBL" id="QCYY01001107">
    <property type="protein sequence ID" value="ROT80579.1"/>
    <property type="molecule type" value="Genomic_DNA"/>
</dbReference>
<proteinExistence type="inferred from homology"/>
<evidence type="ECO:0000256" key="9">
    <source>
        <dbReference type="SAM" id="MobiDB-lite"/>
    </source>
</evidence>
<dbReference type="SUPFAM" id="SSF57667">
    <property type="entry name" value="beta-beta-alpha zinc fingers"/>
    <property type="match status" value="1"/>
</dbReference>
<dbReference type="Gene3D" id="3.30.160.60">
    <property type="entry name" value="Classic Zinc Finger"/>
    <property type="match status" value="2"/>
</dbReference>
<keyword evidence="2" id="KW-0479">Metal-binding</keyword>
<comment type="subcellular location">
    <subcellularLocation>
        <location evidence="1">Nucleus</location>
    </subcellularLocation>
</comment>
<dbReference type="GO" id="GO:0000978">
    <property type="term" value="F:RNA polymerase II cis-regulatory region sequence-specific DNA binding"/>
    <property type="evidence" value="ECO:0007669"/>
    <property type="project" value="TreeGrafter"/>
</dbReference>
<reference evidence="11 12" key="1">
    <citation type="submission" date="2018-04" db="EMBL/GenBank/DDBJ databases">
        <authorList>
            <person name="Zhang X."/>
            <person name="Yuan J."/>
            <person name="Li F."/>
            <person name="Xiang J."/>
        </authorList>
    </citation>
    <scope>NUCLEOTIDE SEQUENCE [LARGE SCALE GENOMIC DNA]</scope>
    <source>
        <tissue evidence="11">Muscle</tissue>
    </source>
</reference>
<dbReference type="PROSITE" id="PS00028">
    <property type="entry name" value="ZINC_FINGER_C2H2_1"/>
    <property type="match status" value="2"/>
</dbReference>
<evidence type="ECO:0000256" key="7">
    <source>
        <dbReference type="ARBA" id="ARBA00037948"/>
    </source>
</evidence>
<dbReference type="GO" id="GO:0008270">
    <property type="term" value="F:zinc ion binding"/>
    <property type="evidence" value="ECO:0007669"/>
    <property type="project" value="UniProtKB-KW"/>
</dbReference>
<evidence type="ECO:0000313" key="12">
    <source>
        <dbReference type="Proteomes" id="UP000283509"/>
    </source>
</evidence>
<evidence type="ECO:0000256" key="2">
    <source>
        <dbReference type="ARBA" id="ARBA00022723"/>
    </source>
</evidence>
<dbReference type="InterPro" id="IPR013087">
    <property type="entry name" value="Znf_C2H2_type"/>
</dbReference>
<evidence type="ECO:0000256" key="3">
    <source>
        <dbReference type="ARBA" id="ARBA00022737"/>
    </source>
</evidence>
<keyword evidence="5" id="KW-0862">Zinc</keyword>
<dbReference type="PROSITE" id="PS50157">
    <property type="entry name" value="ZINC_FINGER_C2H2_2"/>
    <property type="match status" value="2"/>
</dbReference>
<dbReference type="GO" id="GO:0000981">
    <property type="term" value="F:DNA-binding transcription factor activity, RNA polymerase II-specific"/>
    <property type="evidence" value="ECO:0007669"/>
    <property type="project" value="TreeGrafter"/>
</dbReference>
<comment type="caution">
    <text evidence="11">The sequence shown here is derived from an EMBL/GenBank/DDBJ whole genome shotgun (WGS) entry which is preliminary data.</text>
</comment>
<evidence type="ECO:0000256" key="8">
    <source>
        <dbReference type="PROSITE-ProRule" id="PRU00042"/>
    </source>
</evidence>
<dbReference type="SMART" id="SM00355">
    <property type="entry name" value="ZnF_C2H2"/>
    <property type="match status" value="3"/>
</dbReference>
<reference evidence="11 12" key="2">
    <citation type="submission" date="2019-01" db="EMBL/GenBank/DDBJ databases">
        <title>The decoding of complex shrimp genome reveals the adaptation for benthos swimmer, frequently molting mechanism and breeding impact on genome.</title>
        <authorList>
            <person name="Sun Y."/>
            <person name="Gao Y."/>
            <person name="Yu Y."/>
        </authorList>
    </citation>
    <scope>NUCLEOTIDE SEQUENCE [LARGE SCALE GENOMIC DNA]</scope>
    <source>
        <tissue evidence="11">Muscle</tissue>
    </source>
</reference>
<feature type="compositionally biased region" description="Polar residues" evidence="9">
    <location>
        <begin position="8"/>
        <end position="24"/>
    </location>
</feature>
<evidence type="ECO:0000256" key="1">
    <source>
        <dbReference type="ARBA" id="ARBA00004123"/>
    </source>
</evidence>
<feature type="domain" description="C2H2-type" evidence="10">
    <location>
        <begin position="552"/>
        <end position="580"/>
    </location>
</feature>
<keyword evidence="12" id="KW-1185">Reference proteome</keyword>
<evidence type="ECO:0000259" key="10">
    <source>
        <dbReference type="PROSITE" id="PS50157"/>
    </source>
</evidence>
<dbReference type="OrthoDB" id="6342134at2759"/>
<dbReference type="Pfam" id="PF00096">
    <property type="entry name" value="zf-C2H2"/>
    <property type="match status" value="1"/>
</dbReference>
<evidence type="ECO:0000256" key="5">
    <source>
        <dbReference type="ARBA" id="ARBA00022833"/>
    </source>
</evidence>
<keyword evidence="4 8" id="KW-0863">Zinc-finger</keyword>
<dbReference type="Proteomes" id="UP000283509">
    <property type="component" value="Unassembled WGS sequence"/>
</dbReference>
<dbReference type="AlphaFoldDB" id="A0A3R7QJ81"/>
<dbReference type="InterPro" id="IPR050527">
    <property type="entry name" value="Snail/Krueppel_Znf"/>
</dbReference>
<dbReference type="PANTHER" id="PTHR24388">
    <property type="entry name" value="ZINC FINGER PROTEIN"/>
    <property type="match status" value="1"/>
</dbReference>
<feature type="region of interest" description="Disordered" evidence="9">
    <location>
        <begin position="1"/>
        <end position="24"/>
    </location>
</feature>
<protein>
    <submittedName>
        <fullName evidence="11">Putative transcription factor hamlet</fullName>
    </submittedName>
</protein>
<evidence type="ECO:0000256" key="6">
    <source>
        <dbReference type="ARBA" id="ARBA00023242"/>
    </source>
</evidence>
<evidence type="ECO:0000256" key="4">
    <source>
        <dbReference type="ARBA" id="ARBA00022771"/>
    </source>
</evidence>
<keyword evidence="3" id="KW-0677">Repeat</keyword>
<accession>A0A3R7QJ81</accession>
<dbReference type="InterPro" id="IPR036236">
    <property type="entry name" value="Znf_C2H2_sf"/>
</dbReference>
<gene>
    <name evidence="11" type="ORF">C7M84_000687</name>
</gene>
<evidence type="ECO:0000313" key="11">
    <source>
        <dbReference type="EMBL" id="ROT80579.1"/>
    </source>
</evidence>